<feature type="domain" description="Terminase large subunit gp17-like C-terminal" evidence="2">
    <location>
        <begin position="283"/>
        <end position="434"/>
    </location>
</feature>
<dbReference type="Proteomes" id="UP000033731">
    <property type="component" value="Unassembled WGS sequence"/>
</dbReference>
<gene>
    <name evidence="3" type="ORF">DJ66_0358</name>
</gene>
<dbReference type="PATRIC" id="fig|556287.9.peg.376"/>
<dbReference type="AlphaFoldDB" id="A0A094Z0F2"/>
<evidence type="ECO:0000313" key="3">
    <source>
        <dbReference type="EMBL" id="KJZ81636.1"/>
    </source>
</evidence>
<reference evidence="3 4" key="1">
    <citation type="journal article" date="2015" name="Phytopathology">
        <title>Genomes of Candidatus Liberibacter solanacearum haplotype A from New Zealand and the USA suggest significant genome plasticity in the species.</title>
        <authorList>
            <person name="Thompson S.M."/>
            <person name="Johnson C.P."/>
            <person name="Lu A.Y."/>
            <person name="Frampton R.A."/>
            <person name="Sullivan K.L."/>
            <person name="Fiers M.W."/>
            <person name="Crowhurst R.N."/>
            <person name="Pitman A.R."/>
            <person name="Scott I."/>
            <person name="Gudmestad N.C."/>
            <person name="Smith G.R."/>
        </authorList>
    </citation>
    <scope>NUCLEOTIDE SEQUENCE [LARGE SCALE GENOMIC DNA]</scope>
    <source>
        <strain evidence="3 4">LsoNZ1</strain>
    </source>
</reference>
<sequence>MSVLQKLKKQREFRRLDFYRPYEQQKLFHQLGKIARERLFMAGNQLGKTLAGAAEAAIHLTGFYPPWWLGHRFVKPIVMVAGSVSYELTRDGIQRLLLGEPMSLDRQGSGMIPAHTIVNMTRRFNVAGAYTTVTIKHVSGGTSVLLLKAYEQGREKWQSNTVDYVWFDEEPPEDVYFEGLTRINATQGLVALTLTPLKGRSNIVEHYLSSSSPDRQVIRMTLEETPHYTAKERIRIINSYPLHEREARTKGEPVLGSGRIFPILEQDIVITSFDIPEHWSQIGGMDFGWHHPFAAVQLAWNRDSDVIYVVKNYRCREQTPLFHAAVLKSWGKWLPWAWPHDGLQHDKGSGEQLAVQYRQQGMKMLPECATFDDGSNGVEAGVSDILDRMRSGRWKVFSDCQEWLDEFRQYHRREGRIIKEKEDLICASRYGLMMKRFSISRPVCSSWKYTPRKVI</sequence>
<keyword evidence="1" id="KW-1188">Viral release from host cell</keyword>
<dbReference type="Pfam" id="PF03237">
    <property type="entry name" value="Terminase_6N"/>
    <property type="match status" value="1"/>
</dbReference>
<accession>A0A094Z0F2</accession>
<dbReference type="InterPro" id="IPR035421">
    <property type="entry name" value="Terminase_6C"/>
</dbReference>
<dbReference type="Gene3D" id="3.40.50.300">
    <property type="entry name" value="P-loop containing nucleotide triphosphate hydrolases"/>
    <property type="match status" value="1"/>
</dbReference>
<dbReference type="InterPro" id="IPR044265">
    <property type="entry name" value="Terminase_large_su_BPP22"/>
</dbReference>
<dbReference type="GO" id="GO:0004519">
    <property type="term" value="F:endonuclease activity"/>
    <property type="evidence" value="ECO:0007669"/>
    <property type="project" value="InterPro"/>
</dbReference>
<name>A0A094Z0F2_9HYPH</name>
<dbReference type="InterPro" id="IPR027417">
    <property type="entry name" value="P-loop_NTPase"/>
</dbReference>
<dbReference type="RefSeq" id="WP_152553367.1">
    <property type="nucleotide sequence ID" value="NZ_JMTK01000002.1"/>
</dbReference>
<dbReference type="Gene3D" id="3.30.420.280">
    <property type="match status" value="1"/>
</dbReference>
<dbReference type="EMBL" id="JMTK01000002">
    <property type="protein sequence ID" value="KJZ81636.1"/>
    <property type="molecule type" value="Genomic_DNA"/>
</dbReference>
<dbReference type="Pfam" id="PF17289">
    <property type="entry name" value="Terminase_6C"/>
    <property type="match status" value="1"/>
</dbReference>
<evidence type="ECO:0000256" key="1">
    <source>
        <dbReference type="ARBA" id="ARBA00022612"/>
    </source>
</evidence>
<dbReference type="GO" id="GO:0016887">
    <property type="term" value="F:ATP hydrolysis activity"/>
    <property type="evidence" value="ECO:0007669"/>
    <property type="project" value="InterPro"/>
</dbReference>
<dbReference type="HAMAP" id="MF_04148">
    <property type="entry name" value="TERL_BPP22"/>
    <property type="match status" value="1"/>
</dbReference>
<evidence type="ECO:0000259" key="2">
    <source>
        <dbReference type="Pfam" id="PF17289"/>
    </source>
</evidence>
<keyword evidence="4" id="KW-1185">Reference proteome</keyword>
<organism evidence="3 4">
    <name type="scientific">Candidatus Liberibacter solanacearum</name>
    <dbReference type="NCBI Taxonomy" id="556287"/>
    <lineage>
        <taxon>Bacteria</taxon>
        <taxon>Pseudomonadati</taxon>
        <taxon>Pseudomonadota</taxon>
        <taxon>Alphaproteobacteria</taxon>
        <taxon>Hyphomicrobiales</taxon>
        <taxon>Rhizobiaceae</taxon>
        <taxon>Liberibacter</taxon>
    </lineage>
</organism>
<evidence type="ECO:0000313" key="4">
    <source>
        <dbReference type="Proteomes" id="UP000033731"/>
    </source>
</evidence>
<protein>
    <submittedName>
        <fullName evidence="3">Putative DNA PACKAGING PROTEIN GP2</fullName>
    </submittedName>
</protein>
<comment type="caution">
    <text evidence="3">The sequence shown here is derived from an EMBL/GenBank/DDBJ whole genome shotgun (WGS) entry which is preliminary data.</text>
</comment>
<proteinExistence type="inferred from homology"/>